<sequence>MNLALLNRKFQDFDTIACLDTSQYWQEAIRSFAAMVYLDVIEDSLLADALIQRFEQIAQKHFEEGTPIQIYASSMNSFRHAQEASLAKDSEFIYLCFGNSCLGNSLYMREGIRRVNQKVRDLLAEIDCGQGGMGNK</sequence>
<reference evidence="1 2" key="1">
    <citation type="submission" date="2020-08" db="EMBL/GenBank/DDBJ databases">
        <title>Croceimicrobium hydrocarbonivorans gen. nov., sp. nov., a novel marine bacterium isolated from a bacterial consortium that degrades polyethylene terephthalate.</title>
        <authorList>
            <person name="Liu R."/>
        </authorList>
    </citation>
    <scope>NUCLEOTIDE SEQUENCE [LARGE SCALE GENOMIC DNA]</scope>
    <source>
        <strain evidence="1 2">A20-9</strain>
    </source>
</reference>
<keyword evidence="2" id="KW-1185">Reference proteome</keyword>
<dbReference type="Proteomes" id="UP000516305">
    <property type="component" value="Chromosome"/>
</dbReference>
<evidence type="ECO:0000313" key="1">
    <source>
        <dbReference type="EMBL" id="QNR24530.1"/>
    </source>
</evidence>
<gene>
    <name evidence="1" type="ORF">H4K34_01430</name>
</gene>
<proteinExistence type="predicted"/>
<evidence type="ECO:0000313" key="2">
    <source>
        <dbReference type="Proteomes" id="UP000516305"/>
    </source>
</evidence>
<dbReference type="AlphaFoldDB" id="A0A7H0VFN2"/>
<dbReference type="RefSeq" id="WP_210759056.1">
    <property type="nucleotide sequence ID" value="NZ_CP060139.1"/>
</dbReference>
<dbReference type="KEGG" id="chyd:H4K34_01430"/>
<accession>A0A7H0VFN2</accession>
<dbReference type="EMBL" id="CP060139">
    <property type="protein sequence ID" value="QNR24530.1"/>
    <property type="molecule type" value="Genomic_DNA"/>
</dbReference>
<organism evidence="1 2">
    <name type="scientific">Croceimicrobium hydrocarbonivorans</name>
    <dbReference type="NCBI Taxonomy" id="2761580"/>
    <lineage>
        <taxon>Bacteria</taxon>
        <taxon>Pseudomonadati</taxon>
        <taxon>Bacteroidota</taxon>
        <taxon>Flavobacteriia</taxon>
        <taxon>Flavobacteriales</taxon>
        <taxon>Owenweeksiaceae</taxon>
        <taxon>Croceimicrobium</taxon>
    </lineage>
</organism>
<name>A0A7H0VFN2_9FLAO</name>
<protein>
    <submittedName>
        <fullName evidence="1">Uncharacterized protein</fullName>
    </submittedName>
</protein>